<name>A0A212R576_9PROT</name>
<accession>A0A212R576</accession>
<keyword evidence="3" id="KW-1185">Reference proteome</keyword>
<evidence type="ECO:0000313" key="2">
    <source>
        <dbReference type="EMBL" id="SNB67126.1"/>
    </source>
</evidence>
<evidence type="ECO:0000256" key="1">
    <source>
        <dbReference type="SAM" id="MobiDB-lite"/>
    </source>
</evidence>
<gene>
    <name evidence="2" type="ORF">SAMN07250955_105261</name>
</gene>
<sequence>MSSAISSLSARQAETVSGRWPMPCQLKLWLLSAHPQRKKDDDRPAYALSVQMLYEEWRSLVAMHPSRRSVVRPTHPHDADFRIKMTVAPFMPPLVQPAPRTILRGRRRVQAESKKEGGDEGNGSGLIAPVTVAVPGSIKSCSTRCAVTRKDPHAHPSRQGYESISLSIELTSSHQPMPKRRAIKSRNIIIIYTITPLKILLISPRYLT</sequence>
<reference evidence="2 3" key="1">
    <citation type="submission" date="2017-06" db="EMBL/GenBank/DDBJ databases">
        <authorList>
            <person name="Kim H.J."/>
            <person name="Triplett B.A."/>
        </authorList>
    </citation>
    <scope>NUCLEOTIDE SEQUENCE [LARGE SCALE GENOMIC DNA]</scope>
    <source>
        <strain evidence="2 3">B29T1</strain>
    </source>
</reference>
<feature type="region of interest" description="Disordered" evidence="1">
    <location>
        <begin position="106"/>
        <end position="126"/>
    </location>
</feature>
<feature type="compositionally biased region" description="Basic and acidic residues" evidence="1">
    <location>
        <begin position="109"/>
        <end position="118"/>
    </location>
</feature>
<organism evidence="2 3">
    <name type="scientific">Arboricoccus pini</name>
    <dbReference type="NCBI Taxonomy" id="1963835"/>
    <lineage>
        <taxon>Bacteria</taxon>
        <taxon>Pseudomonadati</taxon>
        <taxon>Pseudomonadota</taxon>
        <taxon>Alphaproteobacteria</taxon>
        <taxon>Geminicoccales</taxon>
        <taxon>Geminicoccaceae</taxon>
        <taxon>Arboricoccus</taxon>
    </lineage>
</organism>
<evidence type="ECO:0000313" key="3">
    <source>
        <dbReference type="Proteomes" id="UP000197065"/>
    </source>
</evidence>
<dbReference type="Proteomes" id="UP000197065">
    <property type="component" value="Unassembled WGS sequence"/>
</dbReference>
<dbReference type="AlphaFoldDB" id="A0A212R576"/>
<protein>
    <submittedName>
        <fullName evidence="2">Uncharacterized protein</fullName>
    </submittedName>
</protein>
<dbReference type="EMBL" id="FYEH01000005">
    <property type="protein sequence ID" value="SNB67126.1"/>
    <property type="molecule type" value="Genomic_DNA"/>
</dbReference>
<proteinExistence type="predicted"/>